<dbReference type="EMBL" id="JAKIKS010000184">
    <property type="protein sequence ID" value="MCL1127634.1"/>
    <property type="molecule type" value="Genomic_DNA"/>
</dbReference>
<evidence type="ECO:0000313" key="2">
    <source>
        <dbReference type="Proteomes" id="UP001203423"/>
    </source>
</evidence>
<protein>
    <recommendedName>
        <fullName evidence="3">YheU family protein</fullName>
    </recommendedName>
</protein>
<dbReference type="RefSeq" id="WP_248943072.1">
    <property type="nucleotide sequence ID" value="NZ_JAKIKS010000184.1"/>
</dbReference>
<comment type="caution">
    <text evidence="1">The sequence shown here is derived from an EMBL/GenBank/DDBJ whole genome shotgun (WGS) entry which is preliminary data.</text>
</comment>
<dbReference type="Proteomes" id="UP001203423">
    <property type="component" value="Unassembled WGS sequence"/>
</dbReference>
<sequence length="74" mass="8600">MTTDINQSTSIDSIAAYLKLKNQCDEKKAFIEAKQMMHELLQMRQQGLITGWYFNEQGKLELLPAEKTQHSRVK</sequence>
<evidence type="ECO:0000313" key="1">
    <source>
        <dbReference type="EMBL" id="MCL1127634.1"/>
    </source>
</evidence>
<keyword evidence="2" id="KW-1185">Reference proteome</keyword>
<name>A0ABT0LIW1_9GAMM</name>
<accession>A0ABT0LIW1</accession>
<reference evidence="1 2" key="1">
    <citation type="submission" date="2022-01" db="EMBL/GenBank/DDBJ databases">
        <title>Whole genome-based taxonomy of the Shewanellaceae.</title>
        <authorList>
            <person name="Martin-Rodriguez A.J."/>
        </authorList>
    </citation>
    <scope>NUCLEOTIDE SEQUENCE [LARGE SCALE GENOMIC DNA]</scope>
    <source>
        <strain evidence="1 2">DSM 17177</strain>
    </source>
</reference>
<evidence type="ECO:0008006" key="3">
    <source>
        <dbReference type="Google" id="ProtNLM"/>
    </source>
</evidence>
<proteinExistence type="predicted"/>
<gene>
    <name evidence="1" type="ORF">L2764_24965</name>
</gene>
<organism evidence="1 2">
    <name type="scientific">Shewanella surugensis</name>
    <dbReference type="NCBI Taxonomy" id="212020"/>
    <lineage>
        <taxon>Bacteria</taxon>
        <taxon>Pseudomonadati</taxon>
        <taxon>Pseudomonadota</taxon>
        <taxon>Gammaproteobacteria</taxon>
        <taxon>Alteromonadales</taxon>
        <taxon>Shewanellaceae</taxon>
        <taxon>Shewanella</taxon>
    </lineage>
</organism>